<reference evidence="1 2" key="1">
    <citation type="journal article" date="2016" name="Nat. Commun.">
        <title>Thousands of microbial genomes shed light on interconnected biogeochemical processes in an aquifer system.</title>
        <authorList>
            <person name="Anantharaman K."/>
            <person name="Brown C.T."/>
            <person name="Hug L.A."/>
            <person name="Sharon I."/>
            <person name="Castelle C.J."/>
            <person name="Probst A.J."/>
            <person name="Thomas B.C."/>
            <person name="Singh A."/>
            <person name="Wilkins M.J."/>
            <person name="Karaoz U."/>
            <person name="Brodie E.L."/>
            <person name="Williams K.H."/>
            <person name="Hubbard S.S."/>
            <person name="Banfield J.F."/>
        </authorList>
    </citation>
    <scope>NUCLEOTIDE SEQUENCE [LARGE SCALE GENOMIC DNA]</scope>
</reference>
<organism evidence="1 2">
    <name type="scientific">Candidatus Glassbacteria bacterium GWA2_58_10</name>
    <dbReference type="NCBI Taxonomy" id="1817865"/>
    <lineage>
        <taxon>Bacteria</taxon>
        <taxon>Candidatus Glassiibacteriota</taxon>
    </lineage>
</organism>
<proteinExistence type="predicted"/>
<protein>
    <submittedName>
        <fullName evidence="1">Uncharacterized protein</fullName>
    </submittedName>
</protein>
<dbReference type="Proteomes" id="UP000176992">
    <property type="component" value="Unassembled WGS sequence"/>
</dbReference>
<dbReference type="EMBL" id="MFIV01000032">
    <property type="protein sequence ID" value="OGF99268.1"/>
    <property type="molecule type" value="Genomic_DNA"/>
</dbReference>
<gene>
    <name evidence="1" type="ORF">A2Z86_01795</name>
</gene>
<name>A0A1F5YGF7_9BACT</name>
<evidence type="ECO:0000313" key="1">
    <source>
        <dbReference type="EMBL" id="OGF99268.1"/>
    </source>
</evidence>
<accession>A0A1F5YGF7</accession>
<evidence type="ECO:0000313" key="2">
    <source>
        <dbReference type="Proteomes" id="UP000176992"/>
    </source>
</evidence>
<comment type="caution">
    <text evidence="1">The sequence shown here is derived from an EMBL/GenBank/DDBJ whole genome shotgun (WGS) entry which is preliminary data.</text>
</comment>
<sequence length="268" mass="29304">MQEDRDNLEEKLTEKMLEASLLPAGDPLRNEFEAGISRQSEKAESLWLEMLQENERLRIDLRRVEIPESLGASLLGLALTPGYRWLSGLAAPGRLLKAAAVVLLALAFGGTLFYQLDTSEKNKKFKAVAELALDGHLHDQNVDVVTLDPAYLQSHLAGDIPFEIVMPAINSEFTLVGGRSCSMGAHPVLYTRWASREGRCSIFQFRSSDFGLPQQSGKEVIPGSKVNCPEARGRDCNTVVWSEAGRGYVLVADSTCALKSIASGSQKP</sequence>
<dbReference type="AlphaFoldDB" id="A0A1F5YGF7"/>